<accession>A0ABZ3A0L0</accession>
<dbReference type="EMBL" id="CP151657">
    <property type="protein sequence ID" value="WZP17879.1"/>
    <property type="molecule type" value="Genomic_DNA"/>
</dbReference>
<evidence type="ECO:0008006" key="3">
    <source>
        <dbReference type="Google" id="ProtNLM"/>
    </source>
</evidence>
<proteinExistence type="predicted"/>
<gene>
    <name evidence="1" type="ORF">AAE021_03625</name>
</gene>
<organism evidence="1 2">
    <name type="scientific">Arthrobacter citreus</name>
    <dbReference type="NCBI Taxonomy" id="1670"/>
    <lineage>
        <taxon>Bacteria</taxon>
        <taxon>Bacillati</taxon>
        <taxon>Actinomycetota</taxon>
        <taxon>Actinomycetes</taxon>
        <taxon>Micrococcales</taxon>
        <taxon>Micrococcaceae</taxon>
        <taxon>Arthrobacter</taxon>
    </lineage>
</organism>
<protein>
    <recommendedName>
        <fullName evidence="3">Glycosyltransferase family 4 protein</fullName>
    </recommendedName>
</protein>
<evidence type="ECO:0000313" key="1">
    <source>
        <dbReference type="EMBL" id="WZP17879.1"/>
    </source>
</evidence>
<sequence>MELSGQLGAPVTFHEPALGTEVMEHYRAADTCVVSLRDDWKSFETTVPSKTYEVLAVGRHVTGIVLGEARDIIEASGAGTVVPSDAASIAAMWLQLHQDRSLLLTGTSGRDWVEATVNIDALAADYARLIRKVSEQESLQ</sequence>
<dbReference type="Proteomes" id="UP001448858">
    <property type="component" value="Chromosome"/>
</dbReference>
<dbReference type="Gene3D" id="3.40.50.2000">
    <property type="entry name" value="Glycogen Phosphorylase B"/>
    <property type="match status" value="1"/>
</dbReference>
<evidence type="ECO:0000313" key="2">
    <source>
        <dbReference type="Proteomes" id="UP001448858"/>
    </source>
</evidence>
<dbReference type="SUPFAM" id="SSF53756">
    <property type="entry name" value="UDP-Glycosyltransferase/glycogen phosphorylase"/>
    <property type="match status" value="1"/>
</dbReference>
<name>A0ABZ3A0L0_9MICC</name>
<keyword evidence="2" id="KW-1185">Reference proteome</keyword>
<reference evidence="1 2" key="1">
    <citation type="submission" date="2024-04" db="EMBL/GenBank/DDBJ databases">
        <title>Arthrobacter sp. from Plains bison fecal sample.</title>
        <authorList>
            <person name="Ruzzini A."/>
        </authorList>
    </citation>
    <scope>NUCLEOTIDE SEQUENCE [LARGE SCALE GENOMIC DNA]</scope>
    <source>
        <strain evidence="1 2">EINP1</strain>
    </source>
</reference>